<dbReference type="EMBL" id="KL584704">
    <property type="protein sequence ID" value="KEQ76280.1"/>
    <property type="molecule type" value="Genomic_DNA"/>
</dbReference>
<dbReference type="AlphaFoldDB" id="A0A074WSV8"/>
<evidence type="ECO:0000256" key="2">
    <source>
        <dbReference type="ARBA" id="ARBA00022771"/>
    </source>
</evidence>
<dbReference type="STRING" id="1043004.A0A074WSV8"/>
<dbReference type="GO" id="GO:0008270">
    <property type="term" value="F:zinc ion binding"/>
    <property type="evidence" value="ECO:0007669"/>
    <property type="project" value="UniProtKB-KW"/>
</dbReference>
<evidence type="ECO:0000256" key="5">
    <source>
        <dbReference type="SAM" id="Coils"/>
    </source>
</evidence>
<evidence type="ECO:0000256" key="4">
    <source>
        <dbReference type="PROSITE-ProRule" id="PRU01343"/>
    </source>
</evidence>
<keyword evidence="3" id="KW-0862">Zinc</keyword>
<dbReference type="Proteomes" id="UP000027730">
    <property type="component" value="Unassembled WGS sequence"/>
</dbReference>
<feature type="domain" description="GRF-type" evidence="7">
    <location>
        <begin position="48"/>
        <end position="92"/>
    </location>
</feature>
<dbReference type="OrthoDB" id="430051at2759"/>
<evidence type="ECO:0000256" key="3">
    <source>
        <dbReference type="ARBA" id="ARBA00022833"/>
    </source>
</evidence>
<dbReference type="PROSITE" id="PS51999">
    <property type="entry name" value="ZF_GRF"/>
    <property type="match status" value="1"/>
</dbReference>
<feature type="region of interest" description="Disordered" evidence="6">
    <location>
        <begin position="176"/>
        <end position="204"/>
    </location>
</feature>
<keyword evidence="2 4" id="KW-0863">Zinc-finger</keyword>
<name>A0A074WSV8_9PEZI</name>
<dbReference type="InterPro" id="IPR010666">
    <property type="entry name" value="Znf_GRF"/>
</dbReference>
<feature type="compositionally biased region" description="Polar residues" evidence="6">
    <location>
        <begin position="1"/>
        <end position="14"/>
    </location>
</feature>
<evidence type="ECO:0000256" key="1">
    <source>
        <dbReference type="ARBA" id="ARBA00022723"/>
    </source>
</evidence>
<protein>
    <recommendedName>
        <fullName evidence="7">GRF-type domain-containing protein</fullName>
    </recommendedName>
</protein>
<keyword evidence="9" id="KW-1185">Reference proteome</keyword>
<feature type="region of interest" description="Disordered" evidence="6">
    <location>
        <begin position="246"/>
        <end position="268"/>
    </location>
</feature>
<dbReference type="Pfam" id="PF06839">
    <property type="entry name" value="Zn_ribbon_GRF"/>
    <property type="match status" value="1"/>
</dbReference>
<evidence type="ECO:0000313" key="8">
    <source>
        <dbReference type="EMBL" id="KEQ76280.1"/>
    </source>
</evidence>
<feature type="region of interest" description="Disordered" evidence="6">
    <location>
        <begin position="102"/>
        <end position="155"/>
    </location>
</feature>
<feature type="compositionally biased region" description="Basic residues" evidence="6">
    <location>
        <begin position="20"/>
        <end position="30"/>
    </location>
</feature>
<dbReference type="RefSeq" id="XP_013430042.1">
    <property type="nucleotide sequence ID" value="XM_013574588.1"/>
</dbReference>
<feature type="compositionally biased region" description="Low complexity" evidence="6">
    <location>
        <begin position="129"/>
        <end position="143"/>
    </location>
</feature>
<organism evidence="8 9">
    <name type="scientific">Aureobasidium namibiae CBS 147.97</name>
    <dbReference type="NCBI Taxonomy" id="1043004"/>
    <lineage>
        <taxon>Eukaryota</taxon>
        <taxon>Fungi</taxon>
        <taxon>Dikarya</taxon>
        <taxon>Ascomycota</taxon>
        <taxon>Pezizomycotina</taxon>
        <taxon>Dothideomycetes</taxon>
        <taxon>Dothideomycetidae</taxon>
        <taxon>Dothideales</taxon>
        <taxon>Saccotheciaceae</taxon>
        <taxon>Aureobasidium</taxon>
    </lineage>
</organism>
<feature type="coiled-coil region" evidence="5">
    <location>
        <begin position="319"/>
        <end position="355"/>
    </location>
</feature>
<feature type="region of interest" description="Disordered" evidence="6">
    <location>
        <begin position="1"/>
        <end position="30"/>
    </location>
</feature>
<gene>
    <name evidence="8" type="ORF">M436DRAFT_39666</name>
</gene>
<dbReference type="GeneID" id="25409237"/>
<evidence type="ECO:0000256" key="6">
    <source>
        <dbReference type="SAM" id="MobiDB-lite"/>
    </source>
</evidence>
<proteinExistence type="predicted"/>
<evidence type="ECO:0000313" key="9">
    <source>
        <dbReference type="Proteomes" id="UP000027730"/>
    </source>
</evidence>
<evidence type="ECO:0000259" key="7">
    <source>
        <dbReference type="PROSITE" id="PS51999"/>
    </source>
</evidence>
<keyword evidence="1" id="KW-0479">Metal-binding</keyword>
<keyword evidence="5" id="KW-0175">Coiled coil</keyword>
<sequence length="367" mass="40424">MTSKTNARTTSLAVNNGNRGGRRGMFTRRPGHQRLPGLFADGIWHCDCDCSPRLPAEHFQVRKESPNKGRWFYTCQNGEGRKCGMFLWDDDARPREAAALLNNSRTEPTSTLAKPLPTAHSSPQKMQASLDSTSTLSNPNSTLKRPFSDAGLSDNADADHDSFPWSLSSQEEAVLLDAPETPRKAVKIDGLTTPATSTHRKLPWLDQAAQSPSALSAKASISKHSFLPRLSTPSISNLAVAQHSALTPHVTPSPSRFRDPSADAPSPRTTLSVDVFATLNNSSVSIPADLTSKLREVLTRHELRIQGVVKGREITRLALKAREAKVVELQATIANLEAERNVDHARIERLEWEKDMLVRDQDFDTEL</sequence>
<reference evidence="8 9" key="1">
    <citation type="journal article" date="2014" name="BMC Genomics">
        <title>Genome sequencing of four Aureobasidium pullulans varieties: biotechnological potential, stress tolerance, and description of new species.</title>
        <authorList>
            <person name="Gostin Ar C."/>
            <person name="Ohm R.A."/>
            <person name="Kogej T."/>
            <person name="Sonjak S."/>
            <person name="Turk M."/>
            <person name="Zajc J."/>
            <person name="Zalar P."/>
            <person name="Grube M."/>
            <person name="Sun H."/>
            <person name="Han J."/>
            <person name="Sharma A."/>
            <person name="Chiniquy J."/>
            <person name="Ngan C.Y."/>
            <person name="Lipzen A."/>
            <person name="Barry K."/>
            <person name="Grigoriev I.V."/>
            <person name="Gunde-Cimerman N."/>
        </authorList>
    </citation>
    <scope>NUCLEOTIDE SEQUENCE [LARGE SCALE GENOMIC DNA]</scope>
    <source>
        <strain evidence="8 9">CBS 147.97</strain>
    </source>
</reference>
<accession>A0A074WSV8</accession>
<feature type="compositionally biased region" description="Polar residues" evidence="6">
    <location>
        <begin position="102"/>
        <end position="112"/>
    </location>
</feature>
<dbReference type="HOGENOM" id="CLU_037645_1_0_1"/>